<accession>A0A9P3L9I1</accession>
<feature type="compositionally biased region" description="Pro residues" evidence="1">
    <location>
        <begin position="1"/>
        <end position="17"/>
    </location>
</feature>
<evidence type="ECO:0000313" key="3">
    <source>
        <dbReference type="Proteomes" id="UP000703269"/>
    </source>
</evidence>
<name>A0A9P3L9I1_9APHY</name>
<evidence type="ECO:0000256" key="1">
    <source>
        <dbReference type="SAM" id="MobiDB-lite"/>
    </source>
</evidence>
<keyword evidence="3" id="KW-1185">Reference proteome</keyword>
<gene>
    <name evidence="2" type="ORF">PsYK624_033790</name>
</gene>
<dbReference type="EMBL" id="BPQB01000006">
    <property type="protein sequence ID" value="GJE87296.1"/>
    <property type="molecule type" value="Genomic_DNA"/>
</dbReference>
<sequence>MATHPRPPPRLPPPLPSLRPSASPSEARRKQRGLSDKAFCNQPAAAHDGQMTLAGPLHLAAAVSAEDAAYVAQFPASRWPCRARLSHAKISYQLTSSGPAGSRLQLHADRARRTTGCRVHSVAVQAADRPFPSGALSEAVAI</sequence>
<evidence type="ECO:0000313" key="2">
    <source>
        <dbReference type="EMBL" id="GJE87296.1"/>
    </source>
</evidence>
<comment type="caution">
    <text evidence="2">The sequence shown here is derived from an EMBL/GenBank/DDBJ whole genome shotgun (WGS) entry which is preliminary data.</text>
</comment>
<dbReference type="AlphaFoldDB" id="A0A9P3L9I1"/>
<organism evidence="2 3">
    <name type="scientific">Phanerochaete sordida</name>
    <dbReference type="NCBI Taxonomy" id="48140"/>
    <lineage>
        <taxon>Eukaryota</taxon>
        <taxon>Fungi</taxon>
        <taxon>Dikarya</taxon>
        <taxon>Basidiomycota</taxon>
        <taxon>Agaricomycotina</taxon>
        <taxon>Agaricomycetes</taxon>
        <taxon>Polyporales</taxon>
        <taxon>Phanerochaetaceae</taxon>
        <taxon>Phanerochaete</taxon>
    </lineage>
</organism>
<proteinExistence type="predicted"/>
<reference evidence="2 3" key="1">
    <citation type="submission" date="2021-08" db="EMBL/GenBank/DDBJ databases">
        <title>Draft Genome Sequence of Phanerochaete sordida strain YK-624.</title>
        <authorList>
            <person name="Mori T."/>
            <person name="Dohra H."/>
            <person name="Suzuki T."/>
            <person name="Kawagishi H."/>
            <person name="Hirai H."/>
        </authorList>
    </citation>
    <scope>NUCLEOTIDE SEQUENCE [LARGE SCALE GENOMIC DNA]</scope>
    <source>
        <strain evidence="2 3">YK-624</strain>
    </source>
</reference>
<protein>
    <submittedName>
        <fullName evidence="2">Uncharacterized protein</fullName>
    </submittedName>
</protein>
<feature type="region of interest" description="Disordered" evidence="1">
    <location>
        <begin position="1"/>
        <end position="37"/>
    </location>
</feature>
<dbReference type="Proteomes" id="UP000703269">
    <property type="component" value="Unassembled WGS sequence"/>
</dbReference>